<protein>
    <submittedName>
        <fullName evidence="1">Uncharacterized protein</fullName>
    </submittedName>
</protein>
<organism evidence="1">
    <name type="scientific">Tanacetum cinerariifolium</name>
    <name type="common">Dalmatian daisy</name>
    <name type="synonym">Chrysanthemum cinerariifolium</name>
    <dbReference type="NCBI Taxonomy" id="118510"/>
    <lineage>
        <taxon>Eukaryota</taxon>
        <taxon>Viridiplantae</taxon>
        <taxon>Streptophyta</taxon>
        <taxon>Embryophyta</taxon>
        <taxon>Tracheophyta</taxon>
        <taxon>Spermatophyta</taxon>
        <taxon>Magnoliopsida</taxon>
        <taxon>eudicotyledons</taxon>
        <taxon>Gunneridae</taxon>
        <taxon>Pentapetalae</taxon>
        <taxon>asterids</taxon>
        <taxon>campanulids</taxon>
        <taxon>Asterales</taxon>
        <taxon>Asteraceae</taxon>
        <taxon>Asteroideae</taxon>
        <taxon>Anthemideae</taxon>
        <taxon>Anthemidinae</taxon>
        <taxon>Tanacetum</taxon>
    </lineage>
</organism>
<accession>A0A699KJ55</accession>
<dbReference type="AlphaFoldDB" id="A0A699KJ55"/>
<evidence type="ECO:0000313" key="1">
    <source>
        <dbReference type="EMBL" id="GFA97544.1"/>
    </source>
</evidence>
<dbReference type="EMBL" id="BKCJ010525633">
    <property type="protein sequence ID" value="GFA97544.1"/>
    <property type="molecule type" value="Genomic_DNA"/>
</dbReference>
<name>A0A699KJ55_TANCI</name>
<feature type="non-terminal residue" evidence="1">
    <location>
        <position position="1"/>
    </location>
</feature>
<reference evidence="1" key="1">
    <citation type="journal article" date="2019" name="Sci. Rep.">
        <title>Draft genome of Tanacetum cinerariifolium, the natural source of mosquito coil.</title>
        <authorList>
            <person name="Yamashiro T."/>
            <person name="Shiraishi A."/>
            <person name="Satake H."/>
            <person name="Nakayama K."/>
        </authorList>
    </citation>
    <scope>NUCLEOTIDE SEQUENCE</scope>
</reference>
<comment type="caution">
    <text evidence="1">The sequence shown here is derived from an EMBL/GenBank/DDBJ whole genome shotgun (WGS) entry which is preliminary data.</text>
</comment>
<proteinExistence type="predicted"/>
<gene>
    <name evidence="1" type="ORF">Tci_669516</name>
</gene>
<sequence>VDGKSADSLLTFEEQYSVLGKDDDFLQNIHY</sequence>